<gene>
    <name evidence="1" type="ORF">DRH29_03915</name>
</gene>
<dbReference type="Proteomes" id="UP000281261">
    <property type="component" value="Unassembled WGS sequence"/>
</dbReference>
<dbReference type="EMBL" id="QMNG01000032">
    <property type="protein sequence ID" value="RLC36735.1"/>
    <property type="molecule type" value="Genomic_DNA"/>
</dbReference>
<reference evidence="1 2" key="1">
    <citation type="submission" date="2018-06" db="EMBL/GenBank/DDBJ databases">
        <title>Extensive metabolic versatility and redundancy in microbially diverse, dynamic hydrothermal sediments.</title>
        <authorList>
            <person name="Dombrowski N."/>
            <person name="Teske A."/>
            <person name="Baker B.J."/>
        </authorList>
    </citation>
    <scope>NUCLEOTIDE SEQUENCE [LARGE SCALE GENOMIC DNA]</scope>
    <source>
        <strain evidence="1">B79_G16</strain>
    </source>
</reference>
<dbReference type="AlphaFoldDB" id="A0A420ZC27"/>
<organism evidence="1 2">
    <name type="scientific">candidate division Kazan bacterium</name>
    <dbReference type="NCBI Taxonomy" id="2202143"/>
    <lineage>
        <taxon>Bacteria</taxon>
        <taxon>Bacteria division Kazan-3B-28</taxon>
    </lineage>
</organism>
<name>A0A420ZC27_UNCK3</name>
<proteinExistence type="predicted"/>
<evidence type="ECO:0000313" key="2">
    <source>
        <dbReference type="Proteomes" id="UP000281261"/>
    </source>
</evidence>
<evidence type="ECO:0000313" key="1">
    <source>
        <dbReference type="EMBL" id="RLC36735.1"/>
    </source>
</evidence>
<sequence length="84" mass="10147">MRDEIGRSYLLYLPKLYPLKNDEGRTNFCICYLRKLIKVTKRKERENPYFYRGVGVHKILERLTRTEILKLLDVEGTIKETIRK</sequence>
<accession>A0A420ZC27</accession>
<comment type="caution">
    <text evidence="1">The sequence shown here is derived from an EMBL/GenBank/DDBJ whole genome shotgun (WGS) entry which is preliminary data.</text>
</comment>
<protein>
    <submittedName>
        <fullName evidence="1">Uncharacterized protein</fullName>
    </submittedName>
</protein>